<dbReference type="InterPro" id="IPR036157">
    <property type="entry name" value="dUTPase-like_sf"/>
</dbReference>
<dbReference type="Proteomes" id="UP000534426">
    <property type="component" value="Unassembled WGS sequence"/>
</dbReference>
<gene>
    <name evidence="5" type="primary">Ervk9</name>
    <name evidence="5" type="ORF">CRYUND_R05423</name>
</gene>
<dbReference type="PANTHER" id="PTHR19422">
    <property type="entry name" value="GAG RETROVIRAL POLYPROTEIN"/>
    <property type="match status" value="1"/>
</dbReference>
<keyword evidence="3" id="KW-0378">Hydrolase</keyword>
<dbReference type="EMBL" id="VWPW01011333">
    <property type="protein sequence ID" value="NWJ02908.1"/>
    <property type="molecule type" value="Genomic_DNA"/>
</dbReference>
<dbReference type="Gene3D" id="2.70.40.10">
    <property type="match status" value="1"/>
</dbReference>
<reference evidence="5 6" key="1">
    <citation type="submission" date="2019-09" db="EMBL/GenBank/DDBJ databases">
        <title>Bird 10,000 Genomes (B10K) Project - Family phase.</title>
        <authorList>
            <person name="Zhang G."/>
        </authorList>
    </citation>
    <scope>NUCLEOTIDE SEQUENCE [LARGE SCALE GENOMIC DNA]</scope>
    <source>
        <strain evidence="5">B10K-MSB-37135</strain>
        <tissue evidence="5">Heart</tissue>
    </source>
</reference>
<feature type="non-terminal residue" evidence="5">
    <location>
        <position position="1"/>
    </location>
</feature>
<dbReference type="Gene3D" id="1.10.375.10">
    <property type="entry name" value="Human Immunodeficiency Virus Type 1 Capsid Protein"/>
    <property type="match status" value="1"/>
</dbReference>
<dbReference type="InterPro" id="IPR029054">
    <property type="entry name" value="dUTPase-like"/>
</dbReference>
<name>A0A7K4LDU5_9AVES</name>
<accession>A0A7K4LDU5</accession>
<evidence type="ECO:0000256" key="3">
    <source>
        <dbReference type="ARBA" id="ARBA00022801"/>
    </source>
</evidence>
<protein>
    <submittedName>
        <fullName evidence="5">POK9 protein</fullName>
    </submittedName>
</protein>
<feature type="domain" description="Peptidase A2" evidence="4">
    <location>
        <begin position="198"/>
        <end position="241"/>
    </location>
</feature>
<dbReference type="SUPFAM" id="SSF50630">
    <property type="entry name" value="Acid proteases"/>
    <property type="match status" value="1"/>
</dbReference>
<keyword evidence="6" id="KW-1185">Reference proteome</keyword>
<dbReference type="SUPFAM" id="SSF51283">
    <property type="entry name" value="dUTPase-like"/>
    <property type="match status" value="1"/>
</dbReference>
<dbReference type="Pfam" id="PF00692">
    <property type="entry name" value="dUTPase"/>
    <property type="match status" value="1"/>
</dbReference>
<dbReference type="GO" id="GO:0006508">
    <property type="term" value="P:proteolysis"/>
    <property type="evidence" value="ECO:0007669"/>
    <property type="project" value="UniProtKB-KW"/>
</dbReference>
<dbReference type="AlphaFoldDB" id="A0A7K4LDU5"/>
<keyword evidence="2" id="KW-0064">Aspartyl protease</keyword>
<dbReference type="GO" id="GO:0004190">
    <property type="term" value="F:aspartic-type endopeptidase activity"/>
    <property type="evidence" value="ECO:0007669"/>
    <property type="project" value="UniProtKB-KW"/>
</dbReference>
<organism evidence="5 6">
    <name type="scientific">Crypturellus undulatus</name>
    <dbReference type="NCBI Taxonomy" id="48396"/>
    <lineage>
        <taxon>Eukaryota</taxon>
        <taxon>Metazoa</taxon>
        <taxon>Chordata</taxon>
        <taxon>Craniata</taxon>
        <taxon>Vertebrata</taxon>
        <taxon>Euteleostomi</taxon>
        <taxon>Archelosauria</taxon>
        <taxon>Archosauria</taxon>
        <taxon>Dinosauria</taxon>
        <taxon>Saurischia</taxon>
        <taxon>Theropoda</taxon>
        <taxon>Coelurosauria</taxon>
        <taxon>Aves</taxon>
        <taxon>Palaeognathae</taxon>
        <taxon>Tinamiformes</taxon>
        <taxon>Tinamidae</taxon>
        <taxon>Crypturellus</taxon>
    </lineage>
</organism>
<sequence>QLRETVSKHGLHSEAAKQMLEYLFGLALLSPDDCKRLAKLICSPAQRVWGSPATMGSLGIDLATSVDVVLVDSRPIAVPTGWRKLDDSLGALILGRSSAGLSGIIVVPGVVDADSTGEVSIVMYTLQPPIVVAAGSRLAQVVPLANLLQVMGLGKSGDTVRGDRAFGSSGPVACFSFNLRARPTLRVTVAQRGERFTADVLMDTGVDVTMISRSVWPEHWPLRAAAGDISGLGGQAAAQLS</sequence>
<dbReference type="InterPro" id="IPR021109">
    <property type="entry name" value="Peptidase_aspartic_dom_sf"/>
</dbReference>
<evidence type="ECO:0000313" key="6">
    <source>
        <dbReference type="Proteomes" id="UP000534426"/>
    </source>
</evidence>
<dbReference type="CDD" id="cd07557">
    <property type="entry name" value="trimeric_dUTPase"/>
    <property type="match status" value="1"/>
</dbReference>
<dbReference type="PROSITE" id="PS50175">
    <property type="entry name" value="ASP_PROT_RETROV"/>
    <property type="match status" value="1"/>
</dbReference>
<evidence type="ECO:0000259" key="4">
    <source>
        <dbReference type="PROSITE" id="PS50175"/>
    </source>
</evidence>
<dbReference type="InterPro" id="IPR033704">
    <property type="entry name" value="dUTPase_trimeric"/>
</dbReference>
<dbReference type="GO" id="GO:0016032">
    <property type="term" value="P:viral process"/>
    <property type="evidence" value="ECO:0007669"/>
    <property type="project" value="InterPro"/>
</dbReference>
<dbReference type="InterPro" id="IPR001995">
    <property type="entry name" value="Peptidase_A2_cat"/>
</dbReference>
<dbReference type="InterPro" id="IPR008919">
    <property type="entry name" value="Retrov_capsid_N"/>
</dbReference>
<dbReference type="PANTHER" id="PTHR19422:SF123">
    <property type="entry name" value="RT1 CLASS I, LOCUS CE15"/>
    <property type="match status" value="1"/>
</dbReference>
<dbReference type="Pfam" id="PF00077">
    <property type="entry name" value="RVP"/>
    <property type="match status" value="1"/>
</dbReference>
<dbReference type="InterPro" id="IPR018061">
    <property type="entry name" value="Retropepsins"/>
</dbReference>
<dbReference type="Pfam" id="PF00607">
    <property type="entry name" value="Gag_p24"/>
    <property type="match status" value="1"/>
</dbReference>
<evidence type="ECO:0000313" key="5">
    <source>
        <dbReference type="EMBL" id="NWJ02908.1"/>
    </source>
</evidence>
<proteinExistence type="predicted"/>
<comment type="caution">
    <text evidence="5">The sequence shown here is derived from an EMBL/GenBank/DDBJ whole genome shotgun (WGS) entry which is preliminary data.</text>
</comment>
<keyword evidence="1" id="KW-0645">Protease</keyword>
<feature type="non-terminal residue" evidence="5">
    <location>
        <position position="241"/>
    </location>
</feature>
<dbReference type="InterPro" id="IPR051592">
    <property type="entry name" value="HERV-K_Pro_peptidase_A2"/>
</dbReference>
<evidence type="ECO:0000256" key="2">
    <source>
        <dbReference type="ARBA" id="ARBA00022750"/>
    </source>
</evidence>
<evidence type="ECO:0000256" key="1">
    <source>
        <dbReference type="ARBA" id="ARBA00022670"/>
    </source>
</evidence>
<dbReference type="Gene3D" id="2.40.70.10">
    <property type="entry name" value="Acid Proteases"/>
    <property type="match status" value="1"/>
</dbReference>